<protein>
    <submittedName>
        <fullName evidence="2">Sulfurtransferase</fullName>
    </submittedName>
</protein>
<dbReference type="Proteomes" id="UP000093928">
    <property type="component" value="Unassembled WGS sequence"/>
</dbReference>
<dbReference type="AlphaFoldDB" id="A0A1A3NUK9"/>
<evidence type="ECO:0000313" key="3">
    <source>
        <dbReference type="Proteomes" id="UP000093928"/>
    </source>
</evidence>
<evidence type="ECO:0000313" key="2">
    <source>
        <dbReference type="EMBL" id="OBK25095.1"/>
    </source>
</evidence>
<feature type="domain" description="Rhodanese" evidence="1">
    <location>
        <begin position="27"/>
        <end position="125"/>
    </location>
</feature>
<accession>A0A1A3NUK9</accession>
<dbReference type="Pfam" id="PF00581">
    <property type="entry name" value="Rhodanese"/>
    <property type="match status" value="1"/>
</dbReference>
<sequence length="131" mass="14045">MSRIDAVLDAARSRYRRLPAEQVPDALRRGALLVDIRPQAQRAREGEVPGALVIERNVLEWRCDPTSAARLPEATGDDIEWVILCSEGYTSSLAAAALLDLGLYRATDVAGGYHALVAAGVLAELAPAEAH</sequence>
<dbReference type="SUPFAM" id="SSF52821">
    <property type="entry name" value="Rhodanese/Cell cycle control phosphatase"/>
    <property type="match status" value="1"/>
</dbReference>
<proteinExistence type="predicted"/>
<dbReference type="PROSITE" id="PS50206">
    <property type="entry name" value="RHODANESE_3"/>
    <property type="match status" value="1"/>
</dbReference>
<evidence type="ECO:0000259" key="1">
    <source>
        <dbReference type="PROSITE" id="PS50206"/>
    </source>
</evidence>
<comment type="caution">
    <text evidence="2">The sequence shown here is derived from an EMBL/GenBank/DDBJ whole genome shotgun (WGS) entry which is preliminary data.</text>
</comment>
<dbReference type="InterPro" id="IPR001763">
    <property type="entry name" value="Rhodanese-like_dom"/>
</dbReference>
<dbReference type="GO" id="GO:0016740">
    <property type="term" value="F:transferase activity"/>
    <property type="evidence" value="ECO:0007669"/>
    <property type="project" value="UniProtKB-KW"/>
</dbReference>
<dbReference type="OrthoDB" id="4828183at2"/>
<dbReference type="SMART" id="SM00450">
    <property type="entry name" value="RHOD"/>
    <property type="match status" value="1"/>
</dbReference>
<dbReference type="Gene3D" id="3.40.250.10">
    <property type="entry name" value="Rhodanese-like domain"/>
    <property type="match status" value="1"/>
</dbReference>
<dbReference type="RefSeq" id="WP_065144924.1">
    <property type="nucleotide sequence ID" value="NZ_LZLS01000145.1"/>
</dbReference>
<reference evidence="2 3" key="1">
    <citation type="submission" date="2016-06" db="EMBL/GenBank/DDBJ databases">
        <authorList>
            <person name="Kjaerup R.B."/>
            <person name="Dalgaard T.S."/>
            <person name="Juul-Madsen H.R."/>
        </authorList>
    </citation>
    <scope>NUCLEOTIDE SEQUENCE [LARGE SCALE GENOMIC DNA]</scope>
    <source>
        <strain evidence="2 3">1165133.8</strain>
    </source>
</reference>
<keyword evidence="2" id="KW-0808">Transferase</keyword>
<name>A0A1A3NUK9_MYCAS</name>
<dbReference type="EMBL" id="LZLS01000145">
    <property type="protein sequence ID" value="OBK25095.1"/>
    <property type="molecule type" value="Genomic_DNA"/>
</dbReference>
<organism evidence="2 3">
    <name type="scientific">Mycobacterium asiaticum</name>
    <dbReference type="NCBI Taxonomy" id="1790"/>
    <lineage>
        <taxon>Bacteria</taxon>
        <taxon>Bacillati</taxon>
        <taxon>Actinomycetota</taxon>
        <taxon>Actinomycetes</taxon>
        <taxon>Mycobacteriales</taxon>
        <taxon>Mycobacteriaceae</taxon>
        <taxon>Mycobacterium</taxon>
    </lineage>
</organism>
<dbReference type="InterPro" id="IPR036873">
    <property type="entry name" value="Rhodanese-like_dom_sf"/>
</dbReference>
<gene>
    <name evidence="2" type="ORF">A5634_02090</name>
</gene>